<evidence type="ECO:0000313" key="2">
    <source>
        <dbReference type="EMBL" id="QIZ70109.1"/>
    </source>
</evidence>
<dbReference type="Proteomes" id="UP000500857">
    <property type="component" value="Chromosome"/>
</dbReference>
<name>A0A6H1TXM5_9CYAN</name>
<keyword evidence="1" id="KW-0472">Membrane</keyword>
<dbReference type="AlphaFoldDB" id="A0A6H1TXM5"/>
<protein>
    <recommendedName>
        <fullName evidence="4">DUF218 domain-containing protein</fullName>
    </recommendedName>
</protein>
<feature type="transmembrane region" description="Helical" evidence="1">
    <location>
        <begin position="55"/>
        <end position="76"/>
    </location>
</feature>
<proteinExistence type="predicted"/>
<evidence type="ECO:0000256" key="1">
    <source>
        <dbReference type="SAM" id="Phobius"/>
    </source>
</evidence>
<feature type="transmembrane region" description="Helical" evidence="1">
    <location>
        <begin position="6"/>
        <end position="23"/>
    </location>
</feature>
<keyword evidence="1" id="KW-1133">Transmembrane helix</keyword>
<evidence type="ECO:0000313" key="3">
    <source>
        <dbReference type="Proteomes" id="UP000500857"/>
    </source>
</evidence>
<evidence type="ECO:0008006" key="4">
    <source>
        <dbReference type="Google" id="ProtNLM"/>
    </source>
</evidence>
<sequence length="337" mass="37644">MFLLIAQILLWVLLGLAIWFVLLRLIPKEYLTWLGGAILLTVIILAFFFPTDRSIATIWNIISLPLKPLGLTLLLLILGTKKKKESKLIWAAVAILLLSSIPWLADRYEYGLIRSNLAVQTNVCTARTVSEADAIVLFSKGTTQPFLRYQPDLVAQQTSARIVEMARVYNELRTAGRLPQAIVVGRSTPFAWTVGQQTPNPNLEATTIARRFASLVGLPLGDIALLKGDTVREAATQVQDYLERRTDLGRRIVTISSSVDSPRVVSAFTQDNFVVIPRAPALDTVVCDRENEVVELEQLIPNAESVLQTSQVVDEFFTLIYYFLRGWIAPCADCWDN</sequence>
<feature type="transmembrane region" description="Helical" evidence="1">
    <location>
        <begin position="88"/>
        <end position="105"/>
    </location>
</feature>
<gene>
    <name evidence="2" type="ORF">HCG48_05595</name>
</gene>
<dbReference type="KEGG" id="oxy:HCG48_05595"/>
<accession>A0A6H1TXM5</accession>
<dbReference type="EMBL" id="CP051167">
    <property type="protein sequence ID" value="QIZ70109.1"/>
    <property type="molecule type" value="Genomic_DNA"/>
</dbReference>
<feature type="transmembrane region" description="Helical" evidence="1">
    <location>
        <begin position="30"/>
        <end position="49"/>
    </location>
</feature>
<keyword evidence="3" id="KW-1185">Reference proteome</keyword>
<keyword evidence="1" id="KW-0812">Transmembrane</keyword>
<dbReference type="RefSeq" id="WP_168568266.1">
    <property type="nucleotide sequence ID" value="NZ_CP051167.1"/>
</dbReference>
<reference evidence="2 3" key="1">
    <citation type="submission" date="2020-04" db="EMBL/GenBank/DDBJ databases">
        <authorList>
            <person name="Basu S."/>
            <person name="Maruthanayagam V."/>
            <person name="Chakraborty S."/>
            <person name="Pramanik A."/>
            <person name="Mukherjee J."/>
            <person name="Brink B."/>
        </authorList>
    </citation>
    <scope>NUCLEOTIDE SEQUENCE [LARGE SCALE GENOMIC DNA]</scope>
    <source>
        <strain evidence="2 3">AP17</strain>
    </source>
</reference>
<organism evidence="2 3">
    <name type="scientific">Oxynema aestuarii AP17</name>
    <dbReference type="NCBI Taxonomy" id="2064643"/>
    <lineage>
        <taxon>Bacteria</taxon>
        <taxon>Bacillati</taxon>
        <taxon>Cyanobacteriota</taxon>
        <taxon>Cyanophyceae</taxon>
        <taxon>Oscillatoriophycideae</taxon>
        <taxon>Oscillatoriales</taxon>
        <taxon>Oscillatoriaceae</taxon>
        <taxon>Oxynema</taxon>
        <taxon>Oxynema aestuarii</taxon>
    </lineage>
</organism>